<dbReference type="RefSeq" id="XP_062712492.1">
    <property type="nucleotide sequence ID" value="XM_062856508.1"/>
</dbReference>
<dbReference type="EnsemblMetazoa" id="AALFPA23_009445.R12986">
    <property type="protein sequence ID" value="AALFPA23_009445.P12986"/>
    <property type="gene ID" value="AALFPA23_009445"/>
</dbReference>
<comment type="subcellular location">
    <subcellularLocation>
        <location evidence="1">Endomembrane system</location>
        <topology evidence="1">Multi-pass membrane protein</topology>
    </subcellularLocation>
</comment>
<evidence type="ECO:0000256" key="1">
    <source>
        <dbReference type="ARBA" id="ARBA00004127"/>
    </source>
</evidence>
<protein>
    <recommendedName>
        <fullName evidence="9">Major facilitator superfamily (MFS) profile domain-containing protein</fullName>
    </recommendedName>
</protein>
<reference evidence="7" key="2">
    <citation type="submission" date="2025-05" db="UniProtKB">
        <authorList>
            <consortium name="EnsemblMetazoa"/>
        </authorList>
    </citation>
    <scope>IDENTIFICATION</scope>
    <source>
        <strain evidence="7">Foshan</strain>
    </source>
</reference>
<feature type="transmembrane region" description="Helical" evidence="6">
    <location>
        <begin position="120"/>
        <end position="139"/>
    </location>
</feature>
<keyword evidence="8" id="KW-1185">Reference proteome</keyword>
<keyword evidence="3 6" id="KW-0812">Transmembrane</keyword>
<feature type="transmembrane region" description="Helical" evidence="6">
    <location>
        <begin position="36"/>
        <end position="59"/>
    </location>
</feature>
<feature type="transmembrane region" description="Helical" evidence="6">
    <location>
        <begin position="228"/>
        <end position="247"/>
    </location>
</feature>
<evidence type="ECO:0000256" key="2">
    <source>
        <dbReference type="ARBA" id="ARBA00022448"/>
    </source>
</evidence>
<evidence type="ECO:0000256" key="6">
    <source>
        <dbReference type="SAM" id="Phobius"/>
    </source>
</evidence>
<evidence type="ECO:0000313" key="8">
    <source>
        <dbReference type="Proteomes" id="UP000069940"/>
    </source>
</evidence>
<dbReference type="InterPro" id="IPR051068">
    <property type="entry name" value="MFS_Domain-Containing_Protein"/>
</dbReference>
<reference evidence="8" key="1">
    <citation type="journal article" date="2015" name="Proc. Natl. Acad. Sci. U.S.A.">
        <title>Genome sequence of the Asian Tiger mosquito, Aedes albopictus, reveals insights into its biology, genetics, and evolution.</title>
        <authorList>
            <person name="Chen X.G."/>
            <person name="Jiang X."/>
            <person name="Gu J."/>
            <person name="Xu M."/>
            <person name="Wu Y."/>
            <person name="Deng Y."/>
            <person name="Zhang C."/>
            <person name="Bonizzoni M."/>
            <person name="Dermauw W."/>
            <person name="Vontas J."/>
            <person name="Armbruster P."/>
            <person name="Huang X."/>
            <person name="Yang Y."/>
            <person name="Zhang H."/>
            <person name="He W."/>
            <person name="Peng H."/>
            <person name="Liu Y."/>
            <person name="Wu K."/>
            <person name="Chen J."/>
            <person name="Lirakis M."/>
            <person name="Topalis P."/>
            <person name="Van Leeuwen T."/>
            <person name="Hall A.B."/>
            <person name="Jiang X."/>
            <person name="Thorpe C."/>
            <person name="Mueller R.L."/>
            <person name="Sun C."/>
            <person name="Waterhouse R.M."/>
            <person name="Yan G."/>
            <person name="Tu Z.J."/>
            <person name="Fang X."/>
            <person name="James A.A."/>
        </authorList>
    </citation>
    <scope>NUCLEOTIDE SEQUENCE [LARGE SCALE GENOMIC DNA]</scope>
    <source>
        <strain evidence="8">Foshan</strain>
    </source>
</reference>
<name>A0ABM1YIF0_AEDAL</name>
<feature type="transmembrane region" description="Helical" evidence="6">
    <location>
        <begin position="417"/>
        <end position="437"/>
    </location>
</feature>
<keyword evidence="2" id="KW-0813">Transport</keyword>
<feature type="transmembrane region" description="Helical" evidence="6">
    <location>
        <begin position="477"/>
        <end position="496"/>
    </location>
</feature>
<evidence type="ECO:0000256" key="4">
    <source>
        <dbReference type="ARBA" id="ARBA00022989"/>
    </source>
</evidence>
<feature type="transmembrane region" description="Helical" evidence="6">
    <location>
        <begin position="449"/>
        <end position="471"/>
    </location>
</feature>
<organism evidence="7 8">
    <name type="scientific">Aedes albopictus</name>
    <name type="common">Asian tiger mosquito</name>
    <name type="synonym">Stegomyia albopicta</name>
    <dbReference type="NCBI Taxonomy" id="7160"/>
    <lineage>
        <taxon>Eukaryota</taxon>
        <taxon>Metazoa</taxon>
        <taxon>Ecdysozoa</taxon>
        <taxon>Arthropoda</taxon>
        <taxon>Hexapoda</taxon>
        <taxon>Insecta</taxon>
        <taxon>Pterygota</taxon>
        <taxon>Neoptera</taxon>
        <taxon>Endopterygota</taxon>
        <taxon>Diptera</taxon>
        <taxon>Nematocera</taxon>
        <taxon>Culicoidea</taxon>
        <taxon>Culicidae</taxon>
        <taxon>Culicinae</taxon>
        <taxon>Aedini</taxon>
        <taxon>Aedes</taxon>
        <taxon>Stegomyia</taxon>
    </lineage>
</organism>
<keyword evidence="5 6" id="KW-0472">Membrane</keyword>
<evidence type="ECO:0008006" key="9">
    <source>
        <dbReference type="Google" id="ProtNLM"/>
    </source>
</evidence>
<accession>A0ABM1YIF0</accession>
<feature type="transmembrane region" description="Helical" evidence="6">
    <location>
        <begin position="151"/>
        <end position="170"/>
    </location>
</feature>
<dbReference type="InterPro" id="IPR011701">
    <property type="entry name" value="MFS"/>
</dbReference>
<dbReference type="Pfam" id="PF07690">
    <property type="entry name" value="MFS_1"/>
    <property type="match status" value="1"/>
</dbReference>
<keyword evidence="4 6" id="KW-1133">Transmembrane helix</keyword>
<dbReference type="Proteomes" id="UP000069940">
    <property type="component" value="Unassembled WGS sequence"/>
</dbReference>
<feature type="transmembrane region" description="Helical" evidence="6">
    <location>
        <begin position="278"/>
        <end position="298"/>
    </location>
</feature>
<dbReference type="Gene3D" id="1.20.1250.20">
    <property type="entry name" value="MFS general substrate transporter like domains"/>
    <property type="match status" value="1"/>
</dbReference>
<dbReference type="GeneID" id="109621448"/>
<evidence type="ECO:0000256" key="3">
    <source>
        <dbReference type="ARBA" id="ARBA00022692"/>
    </source>
</evidence>
<dbReference type="InterPro" id="IPR036259">
    <property type="entry name" value="MFS_trans_sf"/>
</dbReference>
<dbReference type="SUPFAM" id="SSF103473">
    <property type="entry name" value="MFS general substrate transporter"/>
    <property type="match status" value="1"/>
</dbReference>
<sequence>MGLLRKWWSLDQSESDRTLGLETSEHYKERWISIRVFYCMGFLLYFAFNVVVTGLWPYLKTVSSFLLYPKVLLHICHEFQLDPEANKTFLTYLFAMPSVMQLVFSPLFGWWTNRISSTRIPIAVSLVAFIAGHVLYAVVEDIPVHRKEILLLSRAIAGLATITSTIYRAYISSATTVAERTMTVSNMNLAHTLGLLAGSAFQPVLSLLGKDGYCLFEFIRINMFSSVGWIGVALGSVVLAMMMPCVFKEHHIAVKEIVLKNSDAVMNGSRISDDRLRYHPIGLMLMVFALVMFSYKAVQSLLSPIALDQFGWSNEDSLFYLGILMTVGALISCILFLLLDPMCKRFTESNVLVYGAMFALFVSQLLLIPFGSDPITSVANEGNFTDGNSTITTIPGCPATQEWCQWIPPIGKVQFTISYTLLCVSFSIGTTLSQAVFSKLLGPRPQGTWMALLTCAGSAARILGPGSVTIYVLFGTYWTFGAGTILAGLVFLWMWFYRDSLQPAKPAVTAELAEELKVLNSTKLRQ</sequence>
<feature type="transmembrane region" description="Helical" evidence="6">
    <location>
        <begin position="318"/>
        <end position="339"/>
    </location>
</feature>
<feature type="transmembrane region" description="Helical" evidence="6">
    <location>
        <begin position="89"/>
        <end position="108"/>
    </location>
</feature>
<dbReference type="PANTHER" id="PTHR23510">
    <property type="entry name" value="INNER MEMBRANE TRANSPORT PROTEIN YAJR"/>
    <property type="match status" value="1"/>
</dbReference>
<evidence type="ECO:0000256" key="5">
    <source>
        <dbReference type="ARBA" id="ARBA00023136"/>
    </source>
</evidence>
<proteinExistence type="predicted"/>
<feature type="transmembrane region" description="Helical" evidence="6">
    <location>
        <begin position="190"/>
        <end position="208"/>
    </location>
</feature>
<dbReference type="PANTHER" id="PTHR23510:SF3">
    <property type="entry name" value="MAJOR FACILITATOR SUPERFAMILY DOMAIN-CONTAINING PROTEIN 8"/>
    <property type="match status" value="1"/>
</dbReference>
<evidence type="ECO:0000313" key="7">
    <source>
        <dbReference type="EnsemblMetazoa" id="AALFPA23_009445.P12986"/>
    </source>
</evidence>
<feature type="transmembrane region" description="Helical" evidence="6">
    <location>
        <begin position="351"/>
        <end position="370"/>
    </location>
</feature>